<feature type="region of interest" description="Disordered" evidence="1">
    <location>
        <begin position="110"/>
        <end position="146"/>
    </location>
</feature>
<organism evidence="3 4">
    <name type="scientific">Daucus carota subsp. sativus</name>
    <name type="common">Carrot</name>
    <dbReference type="NCBI Taxonomy" id="79200"/>
    <lineage>
        <taxon>Eukaryota</taxon>
        <taxon>Viridiplantae</taxon>
        <taxon>Streptophyta</taxon>
        <taxon>Embryophyta</taxon>
        <taxon>Tracheophyta</taxon>
        <taxon>Spermatophyta</taxon>
        <taxon>Magnoliopsida</taxon>
        <taxon>eudicotyledons</taxon>
        <taxon>Gunneridae</taxon>
        <taxon>Pentapetalae</taxon>
        <taxon>asterids</taxon>
        <taxon>campanulids</taxon>
        <taxon>Apiales</taxon>
        <taxon>Apiaceae</taxon>
        <taxon>Apioideae</taxon>
        <taxon>Scandiceae</taxon>
        <taxon>Daucinae</taxon>
        <taxon>Daucus</taxon>
        <taxon>Daucus sect. Daucus</taxon>
    </lineage>
</organism>
<evidence type="ECO:0000313" key="4">
    <source>
        <dbReference type="Proteomes" id="UP000077755"/>
    </source>
</evidence>
<sequence>MDTICKVEIHHGGKFETREGVYYYKGGTIDNIYNVDVSALTIDRFLNFLHDIGYGNGLKLYYQNPLTTGKESYVFLWNDESVRKLHRDALSLGYVSLFVDHCAEEKQKNVVEEHVSSADNEGDDSNFEDEDYSDSSGDGDEFISDNDIDIESDVDDELQSIRENKKKLLDGQIDPLKEGNLTDMHINNGDYNAPVHPLYLNDQQHVDQHERHEKWCAKQYDEYMGDMPQWNELVPYELDLLGNIFPQFEDNNVLGCERVDKMIEDGELIKKHRRREADEEGGGTKLSKKGILMRCSRCLVIGHNRATCKTSEAEVLENQKKAAEAKKAQSVAAKAHSLRNKQNVRKKTQQTKDGHTRTSANPGQKKKATTSTEPPAQPKKRGRPPKAAPPVQKVKKTSGVGVFVGDDGHTYLSSSTTTMKVTS</sequence>
<keyword evidence="4" id="KW-1185">Reference proteome</keyword>
<gene>
    <name evidence="3" type="ORF">DCAR_0624447</name>
</gene>
<feature type="compositionally biased region" description="Basic residues" evidence="1">
    <location>
        <begin position="336"/>
        <end position="349"/>
    </location>
</feature>
<feature type="domain" description="PB1-like" evidence="2">
    <location>
        <begin position="1"/>
        <end position="92"/>
    </location>
</feature>
<evidence type="ECO:0000259" key="2">
    <source>
        <dbReference type="Pfam" id="PF26130"/>
    </source>
</evidence>
<reference evidence="3" key="2">
    <citation type="submission" date="2022-03" db="EMBL/GenBank/DDBJ databases">
        <title>Draft title - Genomic analysis of global carrot germplasm unveils the trajectory of domestication and the origin of high carotenoid orange carrot.</title>
        <authorList>
            <person name="Iorizzo M."/>
            <person name="Ellison S."/>
            <person name="Senalik D."/>
            <person name="Macko-Podgorni A."/>
            <person name="Grzebelus D."/>
            <person name="Bostan H."/>
            <person name="Rolling W."/>
            <person name="Curaba J."/>
            <person name="Simon P."/>
        </authorList>
    </citation>
    <scope>NUCLEOTIDE SEQUENCE</scope>
    <source>
        <tissue evidence="3">Leaf</tissue>
    </source>
</reference>
<dbReference type="KEGG" id="dcr:108226672"/>
<feature type="compositionally biased region" description="Acidic residues" evidence="1">
    <location>
        <begin position="120"/>
        <end position="146"/>
    </location>
</feature>
<name>A0AAF0XC06_DAUCS</name>
<proteinExistence type="predicted"/>
<evidence type="ECO:0000313" key="3">
    <source>
        <dbReference type="EMBL" id="WOH05035.1"/>
    </source>
</evidence>
<dbReference type="KEGG" id="dcr:108226673"/>
<dbReference type="EMBL" id="CP093348">
    <property type="protein sequence ID" value="WOH05035.1"/>
    <property type="molecule type" value="Genomic_DNA"/>
</dbReference>
<feature type="region of interest" description="Disordered" evidence="1">
    <location>
        <begin position="327"/>
        <end position="423"/>
    </location>
</feature>
<accession>A0AAF0XC06</accession>
<protein>
    <recommendedName>
        <fullName evidence="2">PB1-like domain-containing protein</fullName>
    </recommendedName>
</protein>
<dbReference type="Pfam" id="PF26130">
    <property type="entry name" value="PB1-like"/>
    <property type="match status" value="1"/>
</dbReference>
<dbReference type="InterPro" id="IPR058594">
    <property type="entry name" value="PB1-like_dom_pln"/>
</dbReference>
<evidence type="ECO:0000256" key="1">
    <source>
        <dbReference type="SAM" id="MobiDB-lite"/>
    </source>
</evidence>
<dbReference type="Proteomes" id="UP000077755">
    <property type="component" value="Chromosome 6"/>
</dbReference>
<feature type="compositionally biased region" description="Polar residues" evidence="1">
    <location>
        <begin position="411"/>
        <end position="423"/>
    </location>
</feature>
<dbReference type="AlphaFoldDB" id="A0AAF0XC06"/>
<reference evidence="3" key="1">
    <citation type="journal article" date="2016" name="Nat. Genet.">
        <title>A high-quality carrot genome assembly provides new insights into carotenoid accumulation and asterid genome evolution.</title>
        <authorList>
            <person name="Iorizzo M."/>
            <person name="Ellison S."/>
            <person name="Senalik D."/>
            <person name="Zeng P."/>
            <person name="Satapoomin P."/>
            <person name="Huang J."/>
            <person name="Bowman M."/>
            <person name="Iovene M."/>
            <person name="Sanseverino W."/>
            <person name="Cavagnaro P."/>
            <person name="Yildiz M."/>
            <person name="Macko-Podgorni A."/>
            <person name="Moranska E."/>
            <person name="Grzebelus E."/>
            <person name="Grzebelus D."/>
            <person name="Ashrafi H."/>
            <person name="Zheng Z."/>
            <person name="Cheng S."/>
            <person name="Spooner D."/>
            <person name="Van Deynze A."/>
            <person name="Simon P."/>
        </authorList>
    </citation>
    <scope>NUCLEOTIDE SEQUENCE</scope>
    <source>
        <tissue evidence="3">Leaf</tissue>
    </source>
</reference>